<dbReference type="SMART" id="SM00174">
    <property type="entry name" value="RHO"/>
    <property type="match status" value="1"/>
</dbReference>
<evidence type="ECO:0000313" key="4">
    <source>
        <dbReference type="Proteomes" id="UP001627154"/>
    </source>
</evidence>
<keyword evidence="2" id="KW-0547">Nucleotide-binding</keyword>
<dbReference type="FunFam" id="3.40.50.300:FF:001204">
    <property type="entry name" value="Small GTP-binding protein, putative"/>
    <property type="match status" value="1"/>
</dbReference>
<dbReference type="Gene3D" id="3.40.50.300">
    <property type="entry name" value="P-loop containing nucleotide triphosphate hydrolases"/>
    <property type="match status" value="1"/>
</dbReference>
<dbReference type="EMBL" id="JBJJXI010000023">
    <property type="protein sequence ID" value="KAL3404612.1"/>
    <property type="molecule type" value="Genomic_DNA"/>
</dbReference>
<dbReference type="InterPro" id="IPR001806">
    <property type="entry name" value="Small_GTPase"/>
</dbReference>
<evidence type="ECO:0000256" key="1">
    <source>
        <dbReference type="ARBA" id="ARBA00006270"/>
    </source>
</evidence>
<dbReference type="PROSITE" id="PS51419">
    <property type="entry name" value="RAB"/>
    <property type="match status" value="1"/>
</dbReference>
<dbReference type="NCBIfam" id="TIGR00231">
    <property type="entry name" value="small_GTP"/>
    <property type="match status" value="1"/>
</dbReference>
<name>A0ABD2XHD7_9HYME</name>
<dbReference type="InterPro" id="IPR027417">
    <property type="entry name" value="P-loop_NTPase"/>
</dbReference>
<dbReference type="PRINTS" id="PR00449">
    <property type="entry name" value="RASTRNSFRMNG"/>
</dbReference>
<dbReference type="PANTHER" id="PTHR47978">
    <property type="match status" value="1"/>
</dbReference>
<dbReference type="Pfam" id="PF00071">
    <property type="entry name" value="Ras"/>
    <property type="match status" value="1"/>
</dbReference>
<evidence type="ECO:0000256" key="2">
    <source>
        <dbReference type="ARBA" id="ARBA00022741"/>
    </source>
</evidence>
<dbReference type="AlphaFoldDB" id="A0ABD2XHD7"/>
<accession>A0ABD2XHD7</accession>
<comment type="similarity">
    <text evidence="1">Belongs to the small GTPase superfamily. Rab family.</text>
</comment>
<evidence type="ECO:0000313" key="3">
    <source>
        <dbReference type="EMBL" id="KAL3404612.1"/>
    </source>
</evidence>
<gene>
    <name evidence="3" type="ORF">TKK_002677</name>
</gene>
<dbReference type="SMART" id="SM00175">
    <property type="entry name" value="RAB"/>
    <property type="match status" value="1"/>
</dbReference>
<dbReference type="GO" id="GO:0000166">
    <property type="term" value="F:nucleotide binding"/>
    <property type="evidence" value="ECO:0007669"/>
    <property type="project" value="UniProtKB-KW"/>
</dbReference>
<comment type="caution">
    <text evidence="3">The sequence shown here is derived from an EMBL/GenBank/DDBJ whole genome shotgun (WGS) entry which is preliminary data.</text>
</comment>
<dbReference type="InterPro" id="IPR005225">
    <property type="entry name" value="Small_GTP-bd"/>
</dbReference>
<dbReference type="SMART" id="SM00173">
    <property type="entry name" value="RAS"/>
    <property type="match status" value="1"/>
</dbReference>
<organism evidence="3 4">
    <name type="scientific">Trichogramma kaykai</name>
    <dbReference type="NCBI Taxonomy" id="54128"/>
    <lineage>
        <taxon>Eukaryota</taxon>
        <taxon>Metazoa</taxon>
        <taxon>Ecdysozoa</taxon>
        <taxon>Arthropoda</taxon>
        <taxon>Hexapoda</taxon>
        <taxon>Insecta</taxon>
        <taxon>Pterygota</taxon>
        <taxon>Neoptera</taxon>
        <taxon>Endopterygota</taxon>
        <taxon>Hymenoptera</taxon>
        <taxon>Apocrita</taxon>
        <taxon>Proctotrupomorpha</taxon>
        <taxon>Chalcidoidea</taxon>
        <taxon>Trichogrammatidae</taxon>
        <taxon>Trichogramma</taxon>
    </lineage>
</organism>
<dbReference type="PROSITE" id="PS51421">
    <property type="entry name" value="RAS"/>
    <property type="match status" value="1"/>
</dbReference>
<reference evidence="3 4" key="1">
    <citation type="journal article" date="2024" name="bioRxiv">
        <title>A reference genome for Trichogramma kaykai: A tiny desert-dwelling parasitoid wasp with competing sex-ratio distorters.</title>
        <authorList>
            <person name="Culotta J."/>
            <person name="Lindsey A.R."/>
        </authorList>
    </citation>
    <scope>NUCLEOTIDE SEQUENCE [LARGE SCALE GENOMIC DNA]</scope>
    <source>
        <strain evidence="3 4">KSX58</strain>
    </source>
</reference>
<protein>
    <recommendedName>
        <fullName evidence="5">Ras-related protein Rab-24</fullName>
    </recommendedName>
</protein>
<dbReference type="SUPFAM" id="SSF52540">
    <property type="entry name" value="P-loop containing nucleoside triphosphate hydrolases"/>
    <property type="match status" value="1"/>
</dbReference>
<sequence length="200" mass="22506">MSRVDIKIVLLGHEYVGKTSLMQRFVNDRFNESLSYQNTIGSAFASKEMQLDNKKLVLGVWDTAGSERYQAMAKIYYRGAAAAIVCFDLTNPESFARAKFWMRELRSIEENCVVYLCGTKKDLIDADPKLANPQIDIVNRYAEGVQCKFFLTSSKSGENVAEVFNAIAKDYLASNPTNSKSVGNFITLKEESKQSRCCFV</sequence>
<proteinExistence type="inferred from homology"/>
<keyword evidence="4" id="KW-1185">Reference proteome</keyword>
<evidence type="ECO:0008006" key="5">
    <source>
        <dbReference type="Google" id="ProtNLM"/>
    </source>
</evidence>
<dbReference type="Proteomes" id="UP001627154">
    <property type="component" value="Unassembled WGS sequence"/>
</dbReference>